<evidence type="ECO:0000313" key="1">
    <source>
        <dbReference type="EMBL" id="ALD14625.1"/>
    </source>
</evidence>
<proteinExistence type="predicted"/>
<accession>A0A0M4HH95</accession>
<organism evidence="1">
    <name type="scientific">Clostridioides difficile</name>
    <name type="common">Peptoclostridium difficile</name>
    <dbReference type="NCBI Taxonomy" id="1496"/>
    <lineage>
        <taxon>Bacteria</taxon>
        <taxon>Bacillati</taxon>
        <taxon>Bacillota</taxon>
        <taxon>Clostridia</taxon>
        <taxon>Peptostreptococcales</taxon>
        <taxon>Peptostreptococcaceae</taxon>
        <taxon>Clostridioides</taxon>
    </lineage>
</organism>
<sequence>MACGAKNAMTACRQWEEMLCQRASLRALPVPPLSNRGHYFTKNKQKTIQSQSCE</sequence>
<dbReference type="EMBL" id="KP981374">
    <property type="protein sequence ID" value="ALD14625.1"/>
    <property type="molecule type" value="Genomic_DNA"/>
</dbReference>
<reference evidence="1" key="1">
    <citation type="submission" date="2015-03" db="EMBL/GenBank/DDBJ databases">
        <authorList>
            <person name="Murphy D."/>
        </authorList>
    </citation>
    <scope>NUCLEOTIDE SEQUENCE</scope>
    <source>
        <strain evidence="1">ZJCDC-1</strain>
    </source>
</reference>
<dbReference type="AlphaFoldDB" id="A0A0M4HH95"/>
<protein>
    <submittedName>
        <fullName evidence="1">Uncharacterized protein</fullName>
    </submittedName>
</protein>
<name>A0A0M4HH95_CLODI</name>